<gene>
    <name evidence="1" type="ORF">GENT11_05630</name>
</gene>
<evidence type="ECO:0000313" key="2">
    <source>
        <dbReference type="Proteomes" id="UP001319865"/>
    </source>
</evidence>
<dbReference type="Pfam" id="PF14281">
    <property type="entry name" value="PDDEXK_4"/>
    <property type="match status" value="1"/>
</dbReference>
<evidence type="ECO:0000313" key="1">
    <source>
        <dbReference type="EMBL" id="BDB52251.1"/>
    </source>
</evidence>
<sequence length="390" mass="45619">METLKTLLQNATIIQNKYNDLAEYSGENYNIFDILGVCSNELSHSSILTNLLDAKGKHGQKDVFLKLFLEQINNRFKEEPHSYYDYFKKFNTSNSTAKKEIHLGGVNFETVEGGRVDIVITSEQENIIIENKIYAGDQDQQLLRYNNYYRNQPIIYLTLEGKEPTGGSKGGLILNQDFICCSYQIDIKEWLEKCIKEMTNKPFIRETLNQYLILIQQLTNQSNNNKMSEEIRDLITVENVNLIPIINQELNNIVEELKQKIFKLIGNPKIELNENKYIDIVINQDGDGVYIGYKYFEGSENKSIIHKNGVFFKSFKEIRGDKNVATGNHTFAWYNPVGFKRHEKIEHLDKVELIKLYRDEKYFNEFVSKIKDEELEIREKFRKEIINKIS</sequence>
<name>A0ABN6KSY3_9FLAO</name>
<accession>A0ABN6KSY3</accession>
<dbReference type="EMBL" id="AP025183">
    <property type="protein sequence ID" value="BDB52251.1"/>
    <property type="molecule type" value="Genomic_DNA"/>
</dbReference>
<dbReference type="InterPro" id="IPR029470">
    <property type="entry name" value="PDDEXK_4"/>
</dbReference>
<dbReference type="Proteomes" id="UP001319865">
    <property type="component" value="Chromosome"/>
</dbReference>
<protein>
    <recommendedName>
        <fullName evidence="3">PD-(D/E)XK nuclease superfamily protein</fullName>
    </recommendedName>
</protein>
<reference evidence="1 2" key="1">
    <citation type="journal article" date="2022" name="Int. J. Syst. Evol. Microbiol.">
        <title>Flavobacterium ammonificans sp. nov. and Flavobacterium ammoniigenes sp. nov., ammonifying bacteria isolated from surface river water.</title>
        <authorList>
            <person name="Watanabe K."/>
            <person name="Kitamura T."/>
            <person name="Ogata Y."/>
            <person name="Shindo C."/>
            <person name="Suda W."/>
        </authorList>
    </citation>
    <scope>NUCLEOTIDE SEQUENCE [LARGE SCALE GENOMIC DNA]</scope>
    <source>
        <strain evidence="1 2">GENT11</strain>
    </source>
</reference>
<evidence type="ECO:0008006" key="3">
    <source>
        <dbReference type="Google" id="ProtNLM"/>
    </source>
</evidence>
<dbReference type="RefSeq" id="WP_229330968.1">
    <property type="nucleotide sequence ID" value="NZ_AP025183.1"/>
</dbReference>
<keyword evidence="2" id="KW-1185">Reference proteome</keyword>
<reference evidence="1 2" key="2">
    <citation type="journal article" date="2022" name="Microorganisms">
        <title>Complete Genome Sequences of Two Flavobacterium ammonificans Strains and a Flavobacterium ammoniigenes Strain of Ammonifying Bacterioplankton Isolated from Surface River Water.</title>
        <authorList>
            <person name="Suda W."/>
            <person name="Ogata Y."/>
            <person name="Shindo C."/>
            <person name="Watanabe K."/>
        </authorList>
    </citation>
    <scope>NUCLEOTIDE SEQUENCE [LARGE SCALE GENOMIC DNA]</scope>
    <source>
        <strain evidence="1 2">GENT11</strain>
    </source>
</reference>
<organism evidence="1 2">
    <name type="scientific">Flavobacterium ammonificans</name>
    <dbReference type="NCBI Taxonomy" id="1751056"/>
    <lineage>
        <taxon>Bacteria</taxon>
        <taxon>Pseudomonadati</taxon>
        <taxon>Bacteroidota</taxon>
        <taxon>Flavobacteriia</taxon>
        <taxon>Flavobacteriales</taxon>
        <taxon>Flavobacteriaceae</taxon>
        <taxon>Flavobacterium</taxon>
    </lineage>
</organism>
<proteinExistence type="predicted"/>